<reference evidence="14 15" key="1">
    <citation type="journal article" date="2013" name="Genome Announc.">
        <title>Genome Sequence of the Polycyclic Aromatic Hydrocarbon-Degrading Bacterium Strain Marinobacter nanhaiticus D15-8WT.</title>
        <authorList>
            <person name="Cui Z."/>
            <person name="Gao W."/>
            <person name="Li Q."/>
            <person name="Xu G."/>
            <person name="Zheng L."/>
        </authorList>
    </citation>
    <scope>NUCLEOTIDE SEQUENCE [LARGE SCALE GENOMIC DNA]</scope>
    <source>
        <strain evidence="14 15">D15-8W</strain>
    </source>
</reference>
<gene>
    <name evidence="14" type="ORF">J057_05831</name>
</gene>
<evidence type="ECO:0000256" key="6">
    <source>
        <dbReference type="ARBA" id="ARBA00022692"/>
    </source>
</evidence>
<evidence type="ECO:0000256" key="5">
    <source>
        <dbReference type="ARBA" id="ARBA00022679"/>
    </source>
</evidence>
<dbReference type="Pfam" id="PF08521">
    <property type="entry name" value="2CSK_N"/>
    <property type="match status" value="1"/>
</dbReference>
<dbReference type="Pfam" id="PF02518">
    <property type="entry name" value="HATPase_c"/>
    <property type="match status" value="1"/>
</dbReference>
<dbReference type="GO" id="GO:0005524">
    <property type="term" value="F:ATP binding"/>
    <property type="evidence" value="ECO:0007669"/>
    <property type="project" value="UniProtKB-KW"/>
</dbReference>
<evidence type="ECO:0000256" key="10">
    <source>
        <dbReference type="ARBA" id="ARBA00022989"/>
    </source>
</evidence>
<dbReference type="InterPro" id="IPR003661">
    <property type="entry name" value="HisK_dim/P_dom"/>
</dbReference>
<keyword evidence="4" id="KW-0597">Phosphoprotein</keyword>
<comment type="catalytic activity">
    <reaction evidence="1">
        <text>ATP + protein L-histidine = ADP + protein N-phospho-L-histidine.</text>
        <dbReference type="EC" id="2.7.13.3"/>
    </reaction>
</comment>
<name>N6WV00_9GAMM</name>
<comment type="subcellular location">
    <subcellularLocation>
        <location evidence="2">Membrane</location>
        <topology evidence="2">Multi-pass membrane protein</topology>
    </subcellularLocation>
</comment>
<dbReference type="SUPFAM" id="SSF55874">
    <property type="entry name" value="ATPase domain of HSP90 chaperone/DNA topoisomerase II/histidine kinase"/>
    <property type="match status" value="1"/>
</dbReference>
<evidence type="ECO:0000256" key="9">
    <source>
        <dbReference type="ARBA" id="ARBA00022840"/>
    </source>
</evidence>
<dbReference type="InterPro" id="IPR036097">
    <property type="entry name" value="HisK_dim/P_sf"/>
</dbReference>
<evidence type="ECO:0000256" key="3">
    <source>
        <dbReference type="ARBA" id="ARBA00012438"/>
    </source>
</evidence>
<keyword evidence="15" id="KW-1185">Reference proteome</keyword>
<dbReference type="EMBL" id="APLQ01000011">
    <property type="protein sequence ID" value="ENO14847.1"/>
    <property type="molecule type" value="Genomic_DNA"/>
</dbReference>
<evidence type="ECO:0000313" key="15">
    <source>
        <dbReference type="Proteomes" id="UP000013165"/>
    </source>
</evidence>
<evidence type="ECO:0000256" key="12">
    <source>
        <dbReference type="SAM" id="Phobius"/>
    </source>
</evidence>
<dbReference type="InterPro" id="IPR003594">
    <property type="entry name" value="HATPase_dom"/>
</dbReference>
<keyword evidence="12" id="KW-0472">Membrane</keyword>
<dbReference type="Pfam" id="PF00512">
    <property type="entry name" value="HisKA"/>
    <property type="match status" value="1"/>
</dbReference>
<dbReference type="InterPro" id="IPR005467">
    <property type="entry name" value="His_kinase_dom"/>
</dbReference>
<dbReference type="CDD" id="cd00082">
    <property type="entry name" value="HisKA"/>
    <property type="match status" value="1"/>
</dbReference>
<feature type="transmembrane region" description="Helical" evidence="12">
    <location>
        <begin position="145"/>
        <end position="168"/>
    </location>
</feature>
<dbReference type="GO" id="GO:0000155">
    <property type="term" value="F:phosphorelay sensor kinase activity"/>
    <property type="evidence" value="ECO:0007669"/>
    <property type="project" value="InterPro"/>
</dbReference>
<dbReference type="GO" id="GO:0005886">
    <property type="term" value="C:plasma membrane"/>
    <property type="evidence" value="ECO:0007669"/>
    <property type="project" value="TreeGrafter"/>
</dbReference>
<dbReference type="SUPFAM" id="SSF47384">
    <property type="entry name" value="Homodimeric domain of signal transducing histidine kinase"/>
    <property type="match status" value="1"/>
</dbReference>
<protein>
    <recommendedName>
        <fullName evidence="3">histidine kinase</fullName>
        <ecNumber evidence="3">2.7.13.3</ecNumber>
    </recommendedName>
</protein>
<dbReference type="HOGENOM" id="CLU_000445_89_37_6"/>
<evidence type="ECO:0000256" key="4">
    <source>
        <dbReference type="ARBA" id="ARBA00022553"/>
    </source>
</evidence>
<sequence length="429" mass="46764">MSLQRRLLLLLGGSFVVLWLTAAGLLYVYLDRQVSETLDQRLAASATMVAGLIARQPDLLTAPSENPLLVEPETEGVACQVRSAGGQVLLQTSGADALLSDTAGTGFATRTIGETQWRLFTLDHKGVLITTADRMTERSRLQNGIIIVMVVPFALALVGSLLALWLGVKRGLRPLQRLSLALGSREPTNLDPVDIGTAPAELEPVVETLNNLFVRVDRTVRREQRFASNAAHEFRTPLTGIKTHLQVAQKTSGEQQQQALRNAERGVGRLQRVTEQLLLLARLEQGREWPGDAESRVDRVVAEATADLPHGERLQVEAQAVGSSLQVPQVLAAVAVRNLVENALKYSGGDRPVELQVREVLGTVTFVVRDYGSIDDDASSQESARSEVRGHGLGLAIVETIVSRFAGSVRSERNAWNGQDWILEFATRK</sequence>
<comment type="caution">
    <text evidence="14">The sequence shown here is derived from an EMBL/GenBank/DDBJ whole genome shotgun (WGS) entry which is preliminary data.</text>
</comment>
<dbReference type="SMART" id="SM00387">
    <property type="entry name" value="HATPase_c"/>
    <property type="match status" value="1"/>
</dbReference>
<proteinExistence type="predicted"/>
<dbReference type="PANTHER" id="PTHR45436">
    <property type="entry name" value="SENSOR HISTIDINE KINASE YKOH"/>
    <property type="match status" value="1"/>
</dbReference>
<dbReference type="Gene3D" id="3.30.565.10">
    <property type="entry name" value="Histidine kinase-like ATPase, C-terminal domain"/>
    <property type="match status" value="1"/>
</dbReference>
<feature type="transmembrane region" description="Helical" evidence="12">
    <location>
        <begin position="7"/>
        <end position="30"/>
    </location>
</feature>
<keyword evidence="6 12" id="KW-0812">Transmembrane</keyword>
<dbReference type="Gene3D" id="1.10.287.130">
    <property type="match status" value="1"/>
</dbReference>
<dbReference type="eggNOG" id="COG2205">
    <property type="taxonomic scope" value="Bacteria"/>
</dbReference>
<evidence type="ECO:0000256" key="1">
    <source>
        <dbReference type="ARBA" id="ARBA00000085"/>
    </source>
</evidence>
<evidence type="ECO:0000259" key="13">
    <source>
        <dbReference type="PROSITE" id="PS50109"/>
    </source>
</evidence>
<feature type="domain" description="Histidine kinase" evidence="13">
    <location>
        <begin position="229"/>
        <end position="429"/>
    </location>
</feature>
<dbReference type="PATRIC" id="fig|626887.3.peg.1163"/>
<dbReference type="InterPro" id="IPR036890">
    <property type="entry name" value="HATPase_C_sf"/>
</dbReference>
<evidence type="ECO:0000256" key="7">
    <source>
        <dbReference type="ARBA" id="ARBA00022741"/>
    </source>
</evidence>
<keyword evidence="11" id="KW-0902">Two-component regulatory system</keyword>
<keyword evidence="8" id="KW-0418">Kinase</keyword>
<dbReference type="InterPro" id="IPR050428">
    <property type="entry name" value="TCS_sensor_his_kinase"/>
</dbReference>
<keyword evidence="7" id="KW-0547">Nucleotide-binding</keyword>
<keyword evidence="9" id="KW-0067">ATP-binding</keyword>
<dbReference type="PANTHER" id="PTHR45436:SF14">
    <property type="entry name" value="SENSOR PROTEIN QSEC"/>
    <property type="match status" value="1"/>
</dbReference>
<evidence type="ECO:0000313" key="14">
    <source>
        <dbReference type="EMBL" id="ENO14847.1"/>
    </source>
</evidence>
<accession>N6WV00</accession>
<organism evidence="14 15">
    <name type="scientific">Marinobacter nanhaiticus D15-8W</name>
    <dbReference type="NCBI Taxonomy" id="626887"/>
    <lineage>
        <taxon>Bacteria</taxon>
        <taxon>Pseudomonadati</taxon>
        <taxon>Pseudomonadota</taxon>
        <taxon>Gammaproteobacteria</taxon>
        <taxon>Pseudomonadales</taxon>
        <taxon>Marinobacteraceae</taxon>
        <taxon>Marinobacter</taxon>
    </lineage>
</organism>
<dbReference type="SMART" id="SM00388">
    <property type="entry name" value="HisKA"/>
    <property type="match status" value="1"/>
</dbReference>
<dbReference type="Proteomes" id="UP000013165">
    <property type="component" value="Unassembled WGS sequence"/>
</dbReference>
<evidence type="ECO:0000256" key="8">
    <source>
        <dbReference type="ARBA" id="ARBA00022777"/>
    </source>
</evidence>
<evidence type="ECO:0000256" key="11">
    <source>
        <dbReference type="ARBA" id="ARBA00023012"/>
    </source>
</evidence>
<evidence type="ECO:0000256" key="2">
    <source>
        <dbReference type="ARBA" id="ARBA00004141"/>
    </source>
</evidence>
<dbReference type="RefSeq" id="WP_004579144.1">
    <property type="nucleotide sequence ID" value="NZ_AP028878.1"/>
</dbReference>
<dbReference type="STRING" id="626887.J057_05831"/>
<keyword evidence="10 12" id="KW-1133">Transmembrane helix</keyword>
<keyword evidence="5" id="KW-0808">Transferase</keyword>
<dbReference type="OrthoDB" id="9804645at2"/>
<dbReference type="EC" id="2.7.13.3" evidence="3"/>
<dbReference type="PROSITE" id="PS50109">
    <property type="entry name" value="HIS_KIN"/>
    <property type="match status" value="1"/>
</dbReference>
<dbReference type="InterPro" id="IPR013727">
    <property type="entry name" value="2CSK_N"/>
</dbReference>
<dbReference type="AlphaFoldDB" id="N6WV00"/>